<dbReference type="Pfam" id="PF01565">
    <property type="entry name" value="FAD_binding_4"/>
    <property type="match status" value="1"/>
</dbReference>
<dbReference type="Gene3D" id="3.40.462.20">
    <property type="match status" value="1"/>
</dbReference>
<comment type="cofactor">
    <cofactor evidence="1">
        <name>FAD</name>
        <dbReference type="ChEBI" id="CHEBI:57692"/>
    </cofactor>
</comment>
<accession>A0A9P5A600</accession>
<dbReference type="EMBL" id="PVQB02000967">
    <property type="protein sequence ID" value="KAF4332826.1"/>
    <property type="molecule type" value="Genomic_DNA"/>
</dbReference>
<keyword evidence="3" id="KW-0285">Flavoprotein</keyword>
<gene>
    <name evidence="7" type="ORF">FBEOM_13384</name>
</gene>
<dbReference type="PROSITE" id="PS51387">
    <property type="entry name" value="FAD_PCMH"/>
    <property type="match status" value="1"/>
</dbReference>
<evidence type="ECO:0000256" key="4">
    <source>
        <dbReference type="ARBA" id="ARBA00022827"/>
    </source>
</evidence>
<comment type="similarity">
    <text evidence="2">Belongs to the oxygen-dependent FAD-linked oxidoreductase family.</text>
</comment>
<dbReference type="OrthoDB" id="407275at2759"/>
<reference evidence="7" key="2">
    <citation type="submission" date="2020-02" db="EMBL/GenBank/DDBJ databases">
        <title>Identification and distribution of gene clusters putatively required for synthesis of sphingolipid metabolism inhibitors in phylogenetically diverse species of the filamentous fungus Fusarium.</title>
        <authorList>
            <person name="Kim H.-S."/>
            <person name="Busman M."/>
            <person name="Brown D.W."/>
            <person name="Divon H."/>
            <person name="Uhlig S."/>
            <person name="Proctor R.H."/>
        </authorList>
    </citation>
    <scope>NUCLEOTIDE SEQUENCE</scope>
    <source>
        <strain evidence="7">NRRL 25174</strain>
    </source>
</reference>
<dbReference type="Pfam" id="PF08031">
    <property type="entry name" value="BBE"/>
    <property type="match status" value="1"/>
</dbReference>
<feature type="domain" description="FAD-binding PCMH-type" evidence="6">
    <location>
        <begin position="41"/>
        <end position="218"/>
    </location>
</feature>
<keyword evidence="5" id="KW-0560">Oxidoreductase</keyword>
<evidence type="ECO:0000256" key="2">
    <source>
        <dbReference type="ARBA" id="ARBA00005466"/>
    </source>
</evidence>
<dbReference type="InterPro" id="IPR036318">
    <property type="entry name" value="FAD-bd_PCMH-like_sf"/>
</dbReference>
<dbReference type="GO" id="GO:0016491">
    <property type="term" value="F:oxidoreductase activity"/>
    <property type="evidence" value="ECO:0007669"/>
    <property type="project" value="UniProtKB-KW"/>
</dbReference>
<dbReference type="PANTHER" id="PTHR42973:SF39">
    <property type="entry name" value="FAD-BINDING PCMH-TYPE DOMAIN-CONTAINING PROTEIN"/>
    <property type="match status" value="1"/>
</dbReference>
<dbReference type="PANTHER" id="PTHR42973">
    <property type="entry name" value="BINDING OXIDOREDUCTASE, PUTATIVE (AFU_ORTHOLOGUE AFUA_1G17690)-RELATED"/>
    <property type="match status" value="1"/>
</dbReference>
<dbReference type="GO" id="GO:0071949">
    <property type="term" value="F:FAD binding"/>
    <property type="evidence" value="ECO:0007669"/>
    <property type="project" value="InterPro"/>
</dbReference>
<comment type="caution">
    <text evidence="7">The sequence shown here is derived from an EMBL/GenBank/DDBJ whole genome shotgun (WGS) entry which is preliminary data.</text>
</comment>
<protein>
    <submittedName>
        <fullName evidence="7">Fad linked oxidase</fullName>
    </submittedName>
</protein>
<keyword evidence="4" id="KW-0274">FAD</keyword>
<dbReference type="InterPro" id="IPR016169">
    <property type="entry name" value="FAD-bd_PCMH_sub2"/>
</dbReference>
<evidence type="ECO:0000259" key="6">
    <source>
        <dbReference type="PROSITE" id="PS51387"/>
    </source>
</evidence>
<name>A0A9P5A600_9HYPO</name>
<organism evidence="7 8">
    <name type="scientific">Fusarium beomiforme</name>
    <dbReference type="NCBI Taxonomy" id="44412"/>
    <lineage>
        <taxon>Eukaryota</taxon>
        <taxon>Fungi</taxon>
        <taxon>Dikarya</taxon>
        <taxon>Ascomycota</taxon>
        <taxon>Pezizomycotina</taxon>
        <taxon>Sordariomycetes</taxon>
        <taxon>Hypocreomycetidae</taxon>
        <taxon>Hypocreales</taxon>
        <taxon>Nectriaceae</taxon>
        <taxon>Fusarium</taxon>
        <taxon>Fusarium burgessii species complex</taxon>
    </lineage>
</organism>
<evidence type="ECO:0000313" key="8">
    <source>
        <dbReference type="Proteomes" id="UP000730481"/>
    </source>
</evidence>
<proteinExistence type="inferred from homology"/>
<reference evidence="7" key="1">
    <citation type="journal article" date="2017" name="Mycologia">
        <title>Fusarium algeriense, sp. nov., a novel toxigenic crown rot pathogen of durum wheat from Algeria is nested in the Fusarium burgessii species complex.</title>
        <authorList>
            <person name="Laraba I."/>
            <person name="Keddad A."/>
            <person name="Boureghda H."/>
            <person name="Abdallah N."/>
            <person name="Vaughan M.M."/>
            <person name="Proctor R.H."/>
            <person name="Busman M."/>
            <person name="O'Donnell K."/>
        </authorList>
    </citation>
    <scope>NUCLEOTIDE SEQUENCE</scope>
    <source>
        <strain evidence="7">NRRL 25174</strain>
    </source>
</reference>
<dbReference type="InterPro" id="IPR016167">
    <property type="entry name" value="FAD-bd_PCMH_sub1"/>
</dbReference>
<dbReference type="SUPFAM" id="SSF56176">
    <property type="entry name" value="FAD-binding/transporter-associated domain-like"/>
    <property type="match status" value="1"/>
</dbReference>
<evidence type="ECO:0000256" key="3">
    <source>
        <dbReference type="ARBA" id="ARBA00022630"/>
    </source>
</evidence>
<evidence type="ECO:0000256" key="1">
    <source>
        <dbReference type="ARBA" id="ARBA00001974"/>
    </source>
</evidence>
<dbReference type="Gene3D" id="3.30.465.10">
    <property type="match status" value="1"/>
</dbReference>
<dbReference type="InterPro" id="IPR050416">
    <property type="entry name" value="FAD-linked_Oxidoreductase"/>
</dbReference>
<dbReference type="InterPro" id="IPR006094">
    <property type="entry name" value="Oxid_FAD_bind_N"/>
</dbReference>
<keyword evidence="8" id="KW-1185">Reference proteome</keyword>
<evidence type="ECO:0000256" key="5">
    <source>
        <dbReference type="ARBA" id="ARBA00023002"/>
    </source>
</evidence>
<dbReference type="InterPro" id="IPR016166">
    <property type="entry name" value="FAD-bd_PCMH"/>
</dbReference>
<dbReference type="AlphaFoldDB" id="A0A9P5A600"/>
<dbReference type="InterPro" id="IPR012951">
    <property type="entry name" value="BBE"/>
</dbReference>
<sequence length="555" mass="62506">MPTFTEEPDWNILKEILSEDQVLLPGTEAYSKAIFIGNLNYRYTTPAVVLQARSTQDVKSAIAFAKSNSVRLTVKNGGHSYMGYCLNEGGIVLDLSQMRGCYIDYNKMTVDMEGGLIWKDVYYKYLKDKRNIIIGGQCPTVGVSGFTLGAGLSPFSRSYGLGCDNLLEMTVVTANGEEVTVSKEDKDEKKRDLFWALSGGGGGNFGVTVAFTSRMHKLRDQEGKVVCGQLAWNLPQQQEAFDKVMQSFNSNKCPAELTIDALWSHGKNKQFTGGMTVIYNGCMEKANEALKDILAQKPLSNSLKEMRWTDWVHQSEGWDPMSAVYHHHASFIFAEGAITPELTALVARLVREAAELVGITDDNNTNDPKCHFLWDHIGAKTEEIPAEETAFFWRKGHYVATIKVQWTDDTKYHQIMEFVAKCQTQLLPFAIDQKAAYINYIDGTVHDWQEAYYGKNYSRLQKVKTEWDPDNFFYNAQSIQPLRDDGKALPIHGVLPVPTKSEILHLPLVQEVEGWWKDGASIITPEQLGSPKTEEEAYQRDAEIRREILNGTITR</sequence>
<evidence type="ECO:0000313" key="7">
    <source>
        <dbReference type="EMBL" id="KAF4332826.1"/>
    </source>
</evidence>
<dbReference type="Proteomes" id="UP000730481">
    <property type="component" value="Unassembled WGS sequence"/>
</dbReference>
<dbReference type="Gene3D" id="3.30.43.10">
    <property type="entry name" value="Uridine Diphospho-n-acetylenolpyruvylglucosamine Reductase, domain 2"/>
    <property type="match status" value="1"/>
</dbReference>